<evidence type="ECO:0000313" key="3">
    <source>
        <dbReference type="EMBL" id="OHE92975.1"/>
    </source>
</evidence>
<accession>A0A1G4AV39</accession>
<dbReference type="SUPFAM" id="SSF56281">
    <property type="entry name" value="Metallo-hydrolase/oxidoreductase"/>
    <property type="match status" value="1"/>
</dbReference>
<dbReference type="InterPro" id="IPR001279">
    <property type="entry name" value="Metallo-B-lactamas"/>
</dbReference>
<proteinExistence type="predicted"/>
<evidence type="ECO:0000256" key="1">
    <source>
        <dbReference type="ARBA" id="ARBA00022723"/>
    </source>
</evidence>
<dbReference type="CDD" id="cd07724">
    <property type="entry name" value="POD-like_MBL-fold"/>
    <property type="match status" value="1"/>
</dbReference>
<comment type="caution">
    <text evidence="3">The sequence shown here is derived from an EMBL/GenBank/DDBJ whole genome shotgun (WGS) entry which is preliminary data.</text>
</comment>
<dbReference type="GO" id="GO:0070813">
    <property type="term" value="P:hydrogen sulfide metabolic process"/>
    <property type="evidence" value="ECO:0007669"/>
    <property type="project" value="TreeGrafter"/>
</dbReference>
<dbReference type="GO" id="GO:0046872">
    <property type="term" value="F:metal ion binding"/>
    <property type="evidence" value="ECO:0007669"/>
    <property type="project" value="UniProtKB-KW"/>
</dbReference>
<dbReference type="Gene3D" id="3.60.15.10">
    <property type="entry name" value="Ribonuclease Z/Hydroxyacylglutathione hydrolase-like"/>
    <property type="match status" value="1"/>
</dbReference>
<dbReference type="FunFam" id="3.60.15.10:FF:000033">
    <property type="entry name" value="MBL fold metallo-hydrolase"/>
    <property type="match status" value="1"/>
</dbReference>
<gene>
    <name evidence="3" type="ORF">CORC01_11698</name>
</gene>
<keyword evidence="4" id="KW-1185">Reference proteome</keyword>
<dbReference type="OrthoDB" id="449487at2759"/>
<dbReference type="InterPro" id="IPR051682">
    <property type="entry name" value="Mito_Persulfide_Diox"/>
</dbReference>
<sequence length="311" mass="34753">MSQPNRFPYSTASTGTTQPVVHDVFESETGTWQYIVADPSTKAAVIIDPVLDYDRTTQAITTSSADELLRLVKEHGYLVSLILETHAHADHLTAASYLQKCIAEEYGSKPLIGIGRRIAQVQDLFGQRYGVPSEERLDVFDKLFKDDESFSIGNLSATAIHLSGHTPDHLGYKIGDNVFCGDSLLHVDIGTARCDFPGGSANNLYHSGRRLLSLPDHVKVWTGHDYPPDEREGPVSWMTVRDHRKFNKHLRDGITEEEFVAQRKERDAKLGEPKLLHQSLQTNIRAGQLPQPTASGHRMLHLPIKLGDLQW</sequence>
<dbReference type="Pfam" id="PF00753">
    <property type="entry name" value="Lactamase_B"/>
    <property type="match status" value="1"/>
</dbReference>
<keyword evidence="1" id="KW-0479">Metal-binding</keyword>
<dbReference type="InterPro" id="IPR036866">
    <property type="entry name" value="RibonucZ/Hydroxyglut_hydro"/>
</dbReference>
<evidence type="ECO:0000313" key="4">
    <source>
        <dbReference type="Proteomes" id="UP000176998"/>
    </source>
</evidence>
<dbReference type="SMART" id="SM00849">
    <property type="entry name" value="Lactamase_B"/>
    <property type="match status" value="1"/>
</dbReference>
<dbReference type="GO" id="GO:0050313">
    <property type="term" value="F:sulfur dioxygenase activity"/>
    <property type="evidence" value="ECO:0007669"/>
    <property type="project" value="InterPro"/>
</dbReference>
<evidence type="ECO:0000259" key="2">
    <source>
        <dbReference type="SMART" id="SM00849"/>
    </source>
</evidence>
<dbReference type="AlphaFoldDB" id="A0A1G4AV39"/>
<dbReference type="RefSeq" id="XP_022470143.1">
    <property type="nucleotide sequence ID" value="XM_022623320.1"/>
</dbReference>
<dbReference type="InterPro" id="IPR044528">
    <property type="entry name" value="POD-like_MBL-fold"/>
</dbReference>
<name>A0A1G4AV39_9PEZI</name>
<protein>
    <submittedName>
        <fullName evidence="3">Metallo-beta-lactamase superfamily protein</fullName>
    </submittedName>
</protein>
<dbReference type="PANTHER" id="PTHR43084:SF1">
    <property type="entry name" value="PERSULFIDE DIOXYGENASE ETHE1, MITOCHONDRIAL"/>
    <property type="match status" value="1"/>
</dbReference>
<feature type="domain" description="Metallo-beta-lactamase" evidence="2">
    <location>
        <begin position="30"/>
        <end position="224"/>
    </location>
</feature>
<reference evidence="3 4" key="1">
    <citation type="submission" date="2016-09" db="EMBL/GenBank/DDBJ databases">
        <authorList>
            <person name="Capua I."/>
            <person name="De Benedictis P."/>
            <person name="Joannis T."/>
            <person name="Lombin L.H."/>
            <person name="Cattoli G."/>
        </authorList>
    </citation>
    <scope>NUCLEOTIDE SEQUENCE [LARGE SCALE GENOMIC DNA]</scope>
    <source>
        <strain evidence="3 4">IMI 309357</strain>
    </source>
</reference>
<organism evidence="3 4">
    <name type="scientific">Colletotrichum orchidophilum</name>
    <dbReference type="NCBI Taxonomy" id="1209926"/>
    <lineage>
        <taxon>Eukaryota</taxon>
        <taxon>Fungi</taxon>
        <taxon>Dikarya</taxon>
        <taxon>Ascomycota</taxon>
        <taxon>Pezizomycotina</taxon>
        <taxon>Sordariomycetes</taxon>
        <taxon>Hypocreomycetidae</taxon>
        <taxon>Glomerellales</taxon>
        <taxon>Glomerellaceae</taxon>
        <taxon>Colletotrichum</taxon>
    </lineage>
</organism>
<dbReference type="STRING" id="1209926.A0A1G4AV39"/>
<dbReference type="GO" id="GO:0006749">
    <property type="term" value="P:glutathione metabolic process"/>
    <property type="evidence" value="ECO:0007669"/>
    <property type="project" value="InterPro"/>
</dbReference>
<dbReference type="EMBL" id="MJBS01000131">
    <property type="protein sequence ID" value="OHE92975.1"/>
    <property type="molecule type" value="Genomic_DNA"/>
</dbReference>
<dbReference type="PANTHER" id="PTHR43084">
    <property type="entry name" value="PERSULFIDE DIOXYGENASE ETHE1"/>
    <property type="match status" value="1"/>
</dbReference>
<dbReference type="Proteomes" id="UP000176998">
    <property type="component" value="Unassembled WGS sequence"/>
</dbReference>
<dbReference type="GeneID" id="34564830"/>